<dbReference type="Proteomes" id="UP001530293">
    <property type="component" value="Unassembled WGS sequence"/>
</dbReference>
<feature type="chain" id="PRO_5044799768" description="Plastid lipid-associated protein/fibrillin conserved domain-containing protein" evidence="1">
    <location>
        <begin position="26"/>
        <end position="337"/>
    </location>
</feature>
<evidence type="ECO:0000313" key="3">
    <source>
        <dbReference type="Proteomes" id="UP001530293"/>
    </source>
</evidence>
<reference evidence="2 3" key="1">
    <citation type="submission" date="2024-10" db="EMBL/GenBank/DDBJ databases">
        <title>Updated reference genomes for cyclostephanoid diatoms.</title>
        <authorList>
            <person name="Roberts W.R."/>
            <person name="Alverson A.J."/>
        </authorList>
    </citation>
    <scope>NUCLEOTIDE SEQUENCE [LARGE SCALE GENOMIC DNA]</scope>
    <source>
        <strain evidence="2 3">AJA232-27</strain>
    </source>
</reference>
<dbReference type="AlphaFoldDB" id="A0ABD3M5P5"/>
<evidence type="ECO:0000256" key="1">
    <source>
        <dbReference type="SAM" id="SignalP"/>
    </source>
</evidence>
<dbReference type="InterPro" id="IPR039633">
    <property type="entry name" value="PAP"/>
</dbReference>
<evidence type="ECO:0008006" key="4">
    <source>
        <dbReference type="Google" id="ProtNLM"/>
    </source>
</evidence>
<proteinExistence type="predicted"/>
<feature type="signal peptide" evidence="1">
    <location>
        <begin position="1"/>
        <end position="25"/>
    </location>
</feature>
<accession>A0ABD3M5P5</accession>
<evidence type="ECO:0000313" key="2">
    <source>
        <dbReference type="EMBL" id="KAL3759331.1"/>
    </source>
</evidence>
<keyword evidence="3" id="KW-1185">Reference proteome</keyword>
<dbReference type="EMBL" id="JALLBG020000203">
    <property type="protein sequence ID" value="KAL3759331.1"/>
    <property type="molecule type" value="Genomic_DNA"/>
</dbReference>
<name>A0ABD3M5P5_9STRA</name>
<protein>
    <recommendedName>
        <fullName evidence="4">Plastid lipid-associated protein/fibrillin conserved domain-containing protein</fullName>
    </recommendedName>
</protein>
<comment type="caution">
    <text evidence="2">The sequence shown here is derived from an EMBL/GenBank/DDBJ whole genome shotgun (WGS) entry which is preliminary data.</text>
</comment>
<gene>
    <name evidence="2" type="ORF">ACHAWU_006115</name>
</gene>
<sequence>MMLYQQPLISAAVVLTISVIPSASSFSAPPSNHQHYSCRQYLDAIHPRQHHDSYTSVARRQRCAGGCIISQHASSLGSTASPETEDNTSSSLSASERIENCKRELIQQCNAHESSSGKKSSTIENKILELEQLGAELGIGLESSLSGLLSGEWELVYASDDVTRSSPFFWAFRRAFPDSSDQIFGITDAIPPPIKQVGPALQTINVDHESRPITGTLVSRVKVATLGGLATSIMTTRCSILCEDGVDGLRLKVKSTKPEGSTILQKLGPLGEFVNSSSPPFPSGEALESVVTGSSEVVMRTTYCDAGLRVSRNADRTQEDVFVWKRVKFGRGSTVSL</sequence>
<dbReference type="PANTHER" id="PTHR31906">
    <property type="entry name" value="PLASTID-LIPID-ASSOCIATED PROTEIN 4, CHLOROPLASTIC-RELATED"/>
    <property type="match status" value="1"/>
</dbReference>
<keyword evidence="1" id="KW-0732">Signal</keyword>
<organism evidence="2 3">
    <name type="scientific">Discostella pseudostelligera</name>
    <dbReference type="NCBI Taxonomy" id="259834"/>
    <lineage>
        <taxon>Eukaryota</taxon>
        <taxon>Sar</taxon>
        <taxon>Stramenopiles</taxon>
        <taxon>Ochrophyta</taxon>
        <taxon>Bacillariophyta</taxon>
        <taxon>Coscinodiscophyceae</taxon>
        <taxon>Thalassiosirophycidae</taxon>
        <taxon>Stephanodiscales</taxon>
        <taxon>Stephanodiscaceae</taxon>
        <taxon>Discostella</taxon>
    </lineage>
</organism>